<proteinExistence type="predicted"/>
<dbReference type="SMART" id="SM00448">
    <property type="entry name" value="REC"/>
    <property type="match status" value="1"/>
</dbReference>
<keyword evidence="4" id="KW-0378">Hydrolase</keyword>
<dbReference type="InterPro" id="IPR008327">
    <property type="entry name" value="Sig_transdc_resp-reg_antiterm"/>
</dbReference>
<dbReference type="Gene3D" id="1.10.10.10">
    <property type="entry name" value="Winged helix-like DNA-binding domain superfamily/Winged helix DNA-binding domain"/>
    <property type="match status" value="1"/>
</dbReference>
<dbReference type="InterPro" id="IPR011006">
    <property type="entry name" value="CheY-like_superfamily"/>
</dbReference>
<dbReference type="SUPFAM" id="SSF52172">
    <property type="entry name" value="CheY-like"/>
    <property type="match status" value="1"/>
</dbReference>
<dbReference type="InterPro" id="IPR001789">
    <property type="entry name" value="Sig_transdc_resp-reg_receiver"/>
</dbReference>
<protein>
    <submittedName>
        <fullName evidence="4">Protein-glutamate methylesterase/protein-glutamine glutaminase</fullName>
        <ecNumber evidence="4">3.5.1.44</ecNumber>
    </submittedName>
</protein>
<reference evidence="4 5" key="1">
    <citation type="submission" date="2020-04" db="EMBL/GenBank/DDBJ databases">
        <title>Usitatibacter rugosus gen. nov., sp. nov. and Usitatibacter palustris sp. nov., novel members of Usitatibacteraceae fam. nov. within the order Nitrosomonadales isolated from soil.</title>
        <authorList>
            <person name="Huber K.J."/>
            <person name="Neumann-Schaal M."/>
            <person name="Geppert A."/>
            <person name="Luckner M."/>
            <person name="Wanner G."/>
            <person name="Overmann J."/>
        </authorList>
    </citation>
    <scope>NUCLEOTIDE SEQUENCE [LARGE SCALE GENOMIC DNA]</scope>
    <source>
        <strain evidence="4 5">0125_3</strain>
    </source>
</reference>
<sequence>MLKVLVVDNTPGRASSLRQALSSMPGVEVACTLESPLELFDRVAEHRPDIVLIDTDSPSRDVLEQLAAVSSSAPRPVVLFSDDSQNDSIRAAIKAGVSAYVVEGVSASRLEPVMRVAIERFEADQKLLAELSDAKSQLADRKVIERAKGIIMKQRGFTEEEAFRALRNLAMEKNQKLGDIARQVISISSLLG</sequence>
<evidence type="ECO:0000259" key="2">
    <source>
        <dbReference type="PROSITE" id="PS50110"/>
    </source>
</evidence>
<dbReference type="InterPro" id="IPR051015">
    <property type="entry name" value="EvgA-like"/>
</dbReference>
<feature type="modified residue" description="4-aspartylphosphate" evidence="1">
    <location>
        <position position="54"/>
    </location>
</feature>
<evidence type="ECO:0000313" key="5">
    <source>
        <dbReference type="Proteomes" id="UP000501534"/>
    </source>
</evidence>
<dbReference type="Pfam" id="PF00072">
    <property type="entry name" value="Response_reg"/>
    <property type="match status" value="1"/>
</dbReference>
<dbReference type="PANTHER" id="PTHR45566">
    <property type="entry name" value="HTH-TYPE TRANSCRIPTIONAL REGULATOR YHJB-RELATED"/>
    <property type="match status" value="1"/>
</dbReference>
<evidence type="ECO:0000256" key="1">
    <source>
        <dbReference type="PROSITE-ProRule" id="PRU00169"/>
    </source>
</evidence>
<dbReference type="GO" id="GO:0000160">
    <property type="term" value="P:phosphorelay signal transduction system"/>
    <property type="evidence" value="ECO:0007669"/>
    <property type="project" value="InterPro"/>
</dbReference>
<evidence type="ECO:0000259" key="3">
    <source>
        <dbReference type="PROSITE" id="PS50921"/>
    </source>
</evidence>
<dbReference type="KEGG" id="uru:DSM104443_00925"/>
<evidence type="ECO:0000313" key="4">
    <source>
        <dbReference type="EMBL" id="QJR09875.1"/>
    </source>
</evidence>
<dbReference type="GO" id="GO:0050568">
    <property type="term" value="F:protein-glutamine glutaminase activity"/>
    <property type="evidence" value="ECO:0007669"/>
    <property type="project" value="UniProtKB-EC"/>
</dbReference>
<dbReference type="SMART" id="SM01012">
    <property type="entry name" value="ANTAR"/>
    <property type="match status" value="1"/>
</dbReference>
<dbReference type="PROSITE" id="PS50921">
    <property type="entry name" value="ANTAR"/>
    <property type="match status" value="1"/>
</dbReference>
<organism evidence="4 5">
    <name type="scientific">Usitatibacter rugosus</name>
    <dbReference type="NCBI Taxonomy" id="2732067"/>
    <lineage>
        <taxon>Bacteria</taxon>
        <taxon>Pseudomonadati</taxon>
        <taxon>Pseudomonadota</taxon>
        <taxon>Betaproteobacteria</taxon>
        <taxon>Nitrosomonadales</taxon>
        <taxon>Usitatibacteraceae</taxon>
        <taxon>Usitatibacter</taxon>
    </lineage>
</organism>
<dbReference type="AlphaFoldDB" id="A0A6M4GS32"/>
<dbReference type="Gene3D" id="3.40.50.2300">
    <property type="match status" value="1"/>
</dbReference>
<name>A0A6M4GS32_9PROT</name>
<feature type="domain" description="Response regulatory" evidence="2">
    <location>
        <begin position="3"/>
        <end position="118"/>
    </location>
</feature>
<accession>A0A6M4GS32</accession>
<dbReference type="InterPro" id="IPR036388">
    <property type="entry name" value="WH-like_DNA-bd_sf"/>
</dbReference>
<dbReference type="GO" id="GO:0003723">
    <property type="term" value="F:RNA binding"/>
    <property type="evidence" value="ECO:0007669"/>
    <property type="project" value="InterPro"/>
</dbReference>
<keyword evidence="5" id="KW-1185">Reference proteome</keyword>
<dbReference type="EMBL" id="CP053069">
    <property type="protein sequence ID" value="QJR09875.1"/>
    <property type="molecule type" value="Genomic_DNA"/>
</dbReference>
<dbReference type="Pfam" id="PF03861">
    <property type="entry name" value="ANTAR"/>
    <property type="match status" value="1"/>
</dbReference>
<dbReference type="Proteomes" id="UP000501534">
    <property type="component" value="Chromosome"/>
</dbReference>
<dbReference type="PROSITE" id="PS50110">
    <property type="entry name" value="RESPONSE_REGULATORY"/>
    <property type="match status" value="1"/>
</dbReference>
<dbReference type="RefSeq" id="WP_171089943.1">
    <property type="nucleotide sequence ID" value="NZ_CP053069.1"/>
</dbReference>
<dbReference type="PANTHER" id="PTHR45566:SF1">
    <property type="entry name" value="HTH-TYPE TRANSCRIPTIONAL REGULATOR YHJB-RELATED"/>
    <property type="match status" value="1"/>
</dbReference>
<gene>
    <name evidence="4" type="primary">cheB_1</name>
    <name evidence="4" type="ORF">DSM104443_00925</name>
</gene>
<dbReference type="EC" id="3.5.1.44" evidence="4"/>
<feature type="domain" description="ANTAR" evidence="3">
    <location>
        <begin position="124"/>
        <end position="185"/>
    </location>
</feature>
<keyword evidence="1" id="KW-0597">Phosphoprotein</keyword>
<dbReference type="PIRSF" id="PIRSF036382">
    <property type="entry name" value="RR_antiterm"/>
    <property type="match status" value="1"/>
</dbReference>
<dbReference type="InterPro" id="IPR005561">
    <property type="entry name" value="ANTAR"/>
</dbReference>